<keyword evidence="1" id="KW-0472">Membrane</keyword>
<keyword evidence="3" id="KW-1185">Reference proteome</keyword>
<evidence type="ECO:0000313" key="3">
    <source>
        <dbReference type="Proteomes" id="UP000005090"/>
    </source>
</evidence>
<dbReference type="RefSeq" id="WP_005369010.1">
    <property type="nucleotide sequence ID" value="NZ_CM001475.1"/>
</dbReference>
<sequence length="260" mass="30043">MNSFFSRKIFRIILILLLALPLTGCIYWWRAYQTYLQMSKFDRYFKVAVADDFTLQFKEPILYSDDFVSLAKLHASEEKPTADGKRWRYWFRKVDRQGKVVKPKIEFYSDLNFNRQDRITAWSFSSLFLEIAPPKLLEVSLRSIGGADINKEKMQLKADTSHLGKIHVDLPLKSKVVEKLGEPLRINDGPDQEIYVYHFKLITHGIEKGYEDRELTTLNLSFDKKTQELTKMSGRFAGLKISINYGNLVGKAPSGSIASN</sequence>
<protein>
    <submittedName>
        <fullName evidence="2">Uncharacterized protein</fullName>
    </submittedName>
</protein>
<proteinExistence type="predicted"/>
<evidence type="ECO:0000256" key="1">
    <source>
        <dbReference type="SAM" id="Phobius"/>
    </source>
</evidence>
<evidence type="ECO:0000313" key="2">
    <source>
        <dbReference type="EMBL" id="EIC28206.1"/>
    </source>
</evidence>
<accession>H8GM10</accession>
<dbReference type="HOGENOM" id="CLU_1052959_0_0_6"/>
<dbReference type="eggNOG" id="ENOG502ZNUR">
    <property type="taxonomic scope" value="Bacteria"/>
</dbReference>
<organism evidence="2 3">
    <name type="scientific">Methylomicrobium album BG8</name>
    <dbReference type="NCBI Taxonomy" id="686340"/>
    <lineage>
        <taxon>Bacteria</taxon>
        <taxon>Pseudomonadati</taxon>
        <taxon>Pseudomonadota</taxon>
        <taxon>Gammaproteobacteria</taxon>
        <taxon>Methylococcales</taxon>
        <taxon>Methylococcaceae</taxon>
        <taxon>Methylomicrobium</taxon>
    </lineage>
</organism>
<gene>
    <name evidence="2" type="ORF">Metal_0348</name>
</gene>
<dbReference type="Proteomes" id="UP000005090">
    <property type="component" value="Chromosome"/>
</dbReference>
<dbReference type="AlphaFoldDB" id="H8GM10"/>
<keyword evidence="1" id="KW-1133">Transmembrane helix</keyword>
<keyword evidence="1" id="KW-0812">Transmembrane</keyword>
<reference evidence="2 3" key="1">
    <citation type="journal article" date="2013" name="Genome Announc.">
        <title>Genome Sequence of the Obligate Gammaproteobacterial Methanotroph Methylomicrobium album Strain BG8.</title>
        <authorList>
            <person name="Kits K.D."/>
            <person name="Kalyuzhnaya M.G."/>
            <person name="Klotz M.G."/>
            <person name="Jetten M.S."/>
            <person name="Op den Camp H.J."/>
            <person name="Vuilleumier S."/>
            <person name="Bringel F."/>
            <person name="Dispirito A.A."/>
            <person name="Murrell J.C."/>
            <person name="Bruce D."/>
            <person name="Cheng J.F."/>
            <person name="Copeland A."/>
            <person name="Goodwin L."/>
            <person name="Hauser L."/>
            <person name="Lajus A."/>
            <person name="Land M.L."/>
            <person name="Lapidus A."/>
            <person name="Lucas S."/>
            <person name="Medigue C."/>
            <person name="Pitluck S."/>
            <person name="Woyke T."/>
            <person name="Zeytun A."/>
            <person name="Stein L.Y."/>
        </authorList>
    </citation>
    <scope>NUCLEOTIDE SEQUENCE [LARGE SCALE GENOMIC DNA]</scope>
    <source>
        <strain evidence="2 3">BG8</strain>
    </source>
</reference>
<name>H8GM10_METAL</name>
<dbReference type="EMBL" id="CM001475">
    <property type="protein sequence ID" value="EIC28206.1"/>
    <property type="molecule type" value="Genomic_DNA"/>
</dbReference>
<feature type="transmembrane region" description="Helical" evidence="1">
    <location>
        <begin position="12"/>
        <end position="29"/>
    </location>
</feature>